<reference evidence="1" key="1">
    <citation type="submission" date="2014-03" db="EMBL/GenBank/DDBJ databases">
        <authorList>
            <person name="Saikia M."/>
            <person name="Chaudhari Y."/>
            <person name="Khan M."/>
            <person name="Devi D."/>
        </authorList>
    </citation>
    <scope>NUCLEOTIDE SEQUENCE</scope>
    <source>
        <strain evidence="1">A7</strain>
        <plasmid evidence="1">pLMA7</plasmid>
    </source>
</reference>
<accession>A0A141AXN0</accession>
<evidence type="ECO:0000313" key="1">
    <source>
        <dbReference type="EMBL" id="AKA20866.1"/>
    </source>
</evidence>
<organism evidence="1">
    <name type="scientific">Micrococcus sp. A7</name>
    <dbReference type="NCBI Taxonomy" id="376418"/>
    <lineage>
        <taxon>Bacteria</taxon>
        <taxon>Bacillati</taxon>
        <taxon>Actinomycetota</taxon>
        <taxon>Actinomycetes</taxon>
        <taxon>Micrococcales</taxon>
        <taxon>Micrococcaceae</taxon>
        <taxon>Micrococcus</taxon>
    </lineage>
</organism>
<protein>
    <submittedName>
        <fullName evidence="1">Transposase</fullName>
    </submittedName>
</protein>
<keyword evidence="1" id="KW-0614">Plasmid</keyword>
<dbReference type="EMBL" id="KJ599675">
    <property type="protein sequence ID" value="AKA20866.1"/>
    <property type="molecule type" value="Genomic_DNA"/>
</dbReference>
<name>A0A141AXN0_9MICC</name>
<dbReference type="AlphaFoldDB" id="A0A141AXN0"/>
<geneLocation type="plasmid" evidence="1">
    <name>pLMA7</name>
</geneLocation>
<sequence length="41" mass="4656">MRSAGAQDARPDLVVRRFAADGPHQLWVADITYVYFRHIVG</sequence>
<proteinExistence type="predicted"/>
<gene>
    <name evidence="1" type="ORF">pLMA7_p00330</name>
</gene>